<sequence length="90" mass="9702">MVDDLDGGRQLVGIDPDDHARHGASCTLLEPVRKRRGGQCCYELGQSPLEPRLVTVPDEARGGPPLAPASHELLAPQVVRLARLPLYVKG</sequence>
<dbReference type="Proteomes" id="UP001500013">
    <property type="component" value="Unassembled WGS sequence"/>
</dbReference>
<protein>
    <submittedName>
        <fullName evidence="1">Uncharacterized protein</fullName>
    </submittedName>
</protein>
<dbReference type="EMBL" id="BAAAPU010000007">
    <property type="protein sequence ID" value="GAA1983083.1"/>
    <property type="molecule type" value="Genomic_DNA"/>
</dbReference>
<accession>A0ABN2SAW6</accession>
<keyword evidence="2" id="KW-1185">Reference proteome</keyword>
<proteinExistence type="predicted"/>
<name>A0ABN2SAW6_9MICO</name>
<evidence type="ECO:0000313" key="2">
    <source>
        <dbReference type="Proteomes" id="UP001500013"/>
    </source>
</evidence>
<organism evidence="1 2">
    <name type="scientific">Terrabacter lapilli</name>
    <dbReference type="NCBI Taxonomy" id="436231"/>
    <lineage>
        <taxon>Bacteria</taxon>
        <taxon>Bacillati</taxon>
        <taxon>Actinomycetota</taxon>
        <taxon>Actinomycetes</taxon>
        <taxon>Micrococcales</taxon>
        <taxon>Intrasporangiaceae</taxon>
        <taxon>Terrabacter</taxon>
    </lineage>
</organism>
<reference evidence="1 2" key="1">
    <citation type="journal article" date="2019" name="Int. J. Syst. Evol. Microbiol.">
        <title>The Global Catalogue of Microorganisms (GCM) 10K type strain sequencing project: providing services to taxonomists for standard genome sequencing and annotation.</title>
        <authorList>
            <consortium name="The Broad Institute Genomics Platform"/>
            <consortium name="The Broad Institute Genome Sequencing Center for Infectious Disease"/>
            <person name="Wu L."/>
            <person name="Ma J."/>
        </authorList>
    </citation>
    <scope>NUCLEOTIDE SEQUENCE [LARGE SCALE GENOMIC DNA]</scope>
    <source>
        <strain evidence="1 2">JCM 15628</strain>
    </source>
</reference>
<gene>
    <name evidence="1" type="ORF">GCM10009817_25580</name>
</gene>
<comment type="caution">
    <text evidence="1">The sequence shown here is derived from an EMBL/GenBank/DDBJ whole genome shotgun (WGS) entry which is preliminary data.</text>
</comment>
<evidence type="ECO:0000313" key="1">
    <source>
        <dbReference type="EMBL" id="GAA1983083.1"/>
    </source>
</evidence>